<dbReference type="GO" id="GO:0016747">
    <property type="term" value="F:acyltransferase activity, transferring groups other than amino-acyl groups"/>
    <property type="evidence" value="ECO:0007669"/>
    <property type="project" value="InterPro"/>
</dbReference>
<dbReference type="AlphaFoldDB" id="A0A327QE24"/>
<dbReference type="PANTHER" id="PTHR43451:SF1">
    <property type="entry name" value="ACETYLTRANSFERASE"/>
    <property type="match status" value="1"/>
</dbReference>
<dbReference type="SUPFAM" id="SSF55729">
    <property type="entry name" value="Acyl-CoA N-acyltransferases (Nat)"/>
    <property type="match status" value="1"/>
</dbReference>
<dbReference type="PANTHER" id="PTHR43451">
    <property type="entry name" value="ACETYLTRANSFERASE (GNAT) FAMILY PROTEIN"/>
    <property type="match status" value="1"/>
</dbReference>
<sequence>MYIRKATLKDTNAIIALCVSTIDQVNAKDYNEAQRQAWTKSISVLDKMEKRIGKQFFFVAEVEQEMAGLGSIDSNGEIDLLYVSAAHQTQGIGKALYTKLHDIARKLMLKELTSNVSITAKPFFEKLGFEVVAEQVVDLKGTTLNNYKMRRSMK</sequence>
<dbReference type="InterPro" id="IPR016181">
    <property type="entry name" value="Acyl_CoA_acyltransferase"/>
</dbReference>
<dbReference type="Proteomes" id="UP000249547">
    <property type="component" value="Unassembled WGS sequence"/>
</dbReference>
<reference evidence="2 3" key="1">
    <citation type="submission" date="2018-06" db="EMBL/GenBank/DDBJ databases">
        <title>Genomic Encyclopedia of Archaeal and Bacterial Type Strains, Phase II (KMG-II): from individual species to whole genera.</title>
        <authorList>
            <person name="Goeker M."/>
        </authorList>
    </citation>
    <scope>NUCLEOTIDE SEQUENCE [LARGE SCALE GENOMIC DNA]</scope>
    <source>
        <strain evidence="2 3">DSM 23857</strain>
    </source>
</reference>
<dbReference type="Gene3D" id="3.40.630.30">
    <property type="match status" value="1"/>
</dbReference>
<accession>A0A327QE24</accession>
<organism evidence="2 3">
    <name type="scientific">Chitinophaga skermanii</name>
    <dbReference type="NCBI Taxonomy" id="331697"/>
    <lineage>
        <taxon>Bacteria</taxon>
        <taxon>Pseudomonadati</taxon>
        <taxon>Bacteroidota</taxon>
        <taxon>Chitinophagia</taxon>
        <taxon>Chitinophagales</taxon>
        <taxon>Chitinophagaceae</taxon>
        <taxon>Chitinophaga</taxon>
    </lineage>
</organism>
<dbReference type="RefSeq" id="WP_111598991.1">
    <property type="nucleotide sequence ID" value="NZ_QLLL01000006.1"/>
</dbReference>
<dbReference type="EMBL" id="QLLL01000006">
    <property type="protein sequence ID" value="RAJ02561.1"/>
    <property type="molecule type" value="Genomic_DNA"/>
</dbReference>
<gene>
    <name evidence="2" type="ORF">LX64_03581</name>
</gene>
<feature type="domain" description="N-acetyltransferase" evidence="1">
    <location>
        <begin position="1"/>
        <end position="154"/>
    </location>
</feature>
<dbReference type="CDD" id="cd04301">
    <property type="entry name" value="NAT_SF"/>
    <property type="match status" value="1"/>
</dbReference>
<dbReference type="OrthoDB" id="424368at2"/>
<evidence type="ECO:0000313" key="3">
    <source>
        <dbReference type="Proteomes" id="UP000249547"/>
    </source>
</evidence>
<name>A0A327QE24_9BACT</name>
<evidence type="ECO:0000313" key="2">
    <source>
        <dbReference type="EMBL" id="RAJ02561.1"/>
    </source>
</evidence>
<dbReference type="PROSITE" id="PS51186">
    <property type="entry name" value="GNAT"/>
    <property type="match status" value="1"/>
</dbReference>
<proteinExistence type="predicted"/>
<keyword evidence="3" id="KW-1185">Reference proteome</keyword>
<dbReference type="Pfam" id="PF13673">
    <property type="entry name" value="Acetyltransf_10"/>
    <property type="match status" value="1"/>
</dbReference>
<evidence type="ECO:0000259" key="1">
    <source>
        <dbReference type="PROSITE" id="PS51186"/>
    </source>
</evidence>
<dbReference type="InterPro" id="IPR000182">
    <property type="entry name" value="GNAT_dom"/>
</dbReference>
<dbReference type="InterPro" id="IPR052564">
    <property type="entry name" value="N-acetyltrans/Recomb-assoc"/>
</dbReference>
<protein>
    <submittedName>
        <fullName evidence="2">Putative acetyltransferase</fullName>
    </submittedName>
</protein>
<comment type="caution">
    <text evidence="2">The sequence shown here is derived from an EMBL/GenBank/DDBJ whole genome shotgun (WGS) entry which is preliminary data.</text>
</comment>
<keyword evidence="2" id="KW-0808">Transferase</keyword>